<protein>
    <submittedName>
        <fullName evidence="1">Uncharacterized protein</fullName>
    </submittedName>
</protein>
<dbReference type="OrthoDB" id="5421576at2759"/>
<reference evidence="1 2" key="1">
    <citation type="submission" date="2013-05" db="EMBL/GenBank/DDBJ databases">
        <title>Drechslerella stenobrocha genome reveals carnivorous origination and mechanical trapping mechanism of predatory fungi.</title>
        <authorList>
            <person name="Liu X."/>
            <person name="Zhang W."/>
            <person name="Liu K."/>
        </authorList>
    </citation>
    <scope>NUCLEOTIDE SEQUENCE [LARGE SCALE GENOMIC DNA]</scope>
    <source>
        <strain evidence="1 2">248</strain>
    </source>
</reference>
<accession>W7IFV1</accession>
<evidence type="ECO:0000313" key="1">
    <source>
        <dbReference type="EMBL" id="EWC48025.1"/>
    </source>
</evidence>
<gene>
    <name evidence="1" type="ORF">DRE_02604</name>
</gene>
<dbReference type="EMBL" id="KI966406">
    <property type="protein sequence ID" value="EWC48025.1"/>
    <property type="molecule type" value="Genomic_DNA"/>
</dbReference>
<dbReference type="HOGENOM" id="CLU_035322_0_0_1"/>
<name>W7IFV1_9PEZI</name>
<keyword evidence="2" id="KW-1185">Reference proteome</keyword>
<dbReference type="Proteomes" id="UP000024837">
    <property type="component" value="Unassembled WGS sequence"/>
</dbReference>
<evidence type="ECO:0000313" key="2">
    <source>
        <dbReference type="Proteomes" id="UP000024837"/>
    </source>
</evidence>
<organism evidence="1 2">
    <name type="scientific">Drechslerella stenobrocha 248</name>
    <dbReference type="NCBI Taxonomy" id="1043628"/>
    <lineage>
        <taxon>Eukaryota</taxon>
        <taxon>Fungi</taxon>
        <taxon>Dikarya</taxon>
        <taxon>Ascomycota</taxon>
        <taxon>Pezizomycotina</taxon>
        <taxon>Orbiliomycetes</taxon>
        <taxon>Orbiliales</taxon>
        <taxon>Orbiliaceae</taxon>
        <taxon>Drechslerella</taxon>
    </lineage>
</organism>
<proteinExistence type="predicted"/>
<dbReference type="AlphaFoldDB" id="W7IFV1"/>
<sequence>MATTELLPTSKDKISSKAKFLENAKNLRRKHYAKASAYKKLSEYISLSYSWGIPLDFSDALKTVPKTLLLFEKKELPLSLTTEAIPVKIKGTPPKPTIQQIGDRAIAKVMGFLDFPSVHNFRLCSKELDTVYNDNREDICDAIVARTRNIIYVSDYLAPANSVKVDSEDKLLQHHYCIEWIVAAILPSFRDISEKYDKSLCAEGFAQELAKATGGYIPPKAKVQPEILRGPTYPLPALMAYLLEKHLGSKRRSKNNLPRYYKQLTKWERQTAMDQKEGERATWWTINLVRWHLAKDRILFYAINDHIAKAYGDEDLMIGKDEYCDFLRQLKPAQLWELVRLVGIKTDDKKDLTQARGFLGAGVDDVDAEEDGTDAQEEFILARVQKVLQPM</sequence>